<name>A0A6C0LNS4_9ZZZZ</name>
<keyword evidence="1" id="KW-1133">Transmembrane helix</keyword>
<dbReference type="AlphaFoldDB" id="A0A6C0LNS4"/>
<feature type="transmembrane region" description="Helical" evidence="1">
    <location>
        <begin position="6"/>
        <end position="23"/>
    </location>
</feature>
<evidence type="ECO:0000313" key="2">
    <source>
        <dbReference type="EMBL" id="QHU32010.1"/>
    </source>
</evidence>
<keyword evidence="1" id="KW-0472">Membrane</keyword>
<accession>A0A6C0LNS4</accession>
<organism evidence="2">
    <name type="scientific">viral metagenome</name>
    <dbReference type="NCBI Taxonomy" id="1070528"/>
    <lineage>
        <taxon>unclassified sequences</taxon>
        <taxon>metagenomes</taxon>
        <taxon>organismal metagenomes</taxon>
    </lineage>
</organism>
<keyword evidence="1" id="KW-0812">Transmembrane</keyword>
<sequence>MLDELLVAIIFFIVLGICVFIYNNPMPTREGFANETVTDSAEDISGALPTDLSGCAGIPLSDFNTDIVMSYLSPDIAYAIMSYSIGSYNYLPTIQNAFKRANSTEQMAISALLGRYLAFNGGSAAIPGPGFTNTSPGNYVAQMKGATDLLKPEKTETASPVYKSYKAATDVAFCTNFNKRWTTTEDF</sequence>
<proteinExistence type="predicted"/>
<protein>
    <submittedName>
        <fullName evidence="2">Uncharacterized protein</fullName>
    </submittedName>
</protein>
<evidence type="ECO:0000256" key="1">
    <source>
        <dbReference type="SAM" id="Phobius"/>
    </source>
</evidence>
<reference evidence="2" key="1">
    <citation type="journal article" date="2020" name="Nature">
        <title>Giant virus diversity and host interactions through global metagenomics.</title>
        <authorList>
            <person name="Schulz F."/>
            <person name="Roux S."/>
            <person name="Paez-Espino D."/>
            <person name="Jungbluth S."/>
            <person name="Walsh D.A."/>
            <person name="Denef V.J."/>
            <person name="McMahon K.D."/>
            <person name="Konstantinidis K.T."/>
            <person name="Eloe-Fadrosh E.A."/>
            <person name="Kyrpides N.C."/>
            <person name="Woyke T."/>
        </authorList>
    </citation>
    <scope>NUCLEOTIDE SEQUENCE</scope>
    <source>
        <strain evidence="2">GVMAG-M-3300027963-41</strain>
    </source>
</reference>
<dbReference type="EMBL" id="MN740534">
    <property type="protein sequence ID" value="QHU32010.1"/>
    <property type="molecule type" value="Genomic_DNA"/>
</dbReference>